<dbReference type="SUPFAM" id="SSF57903">
    <property type="entry name" value="FYVE/PHD zinc finger"/>
    <property type="match status" value="1"/>
</dbReference>
<keyword evidence="6" id="KW-1185">Reference proteome</keyword>
<evidence type="ECO:0000256" key="2">
    <source>
        <dbReference type="ARBA" id="ARBA00022771"/>
    </source>
</evidence>
<dbReference type="SMART" id="SM00064">
    <property type="entry name" value="FYVE"/>
    <property type="match status" value="1"/>
</dbReference>
<dbReference type="PANTHER" id="PTHR46319">
    <property type="entry name" value="ZINC FINGER FYVE DOMAIN-CONTAINING PROTEIN"/>
    <property type="match status" value="1"/>
</dbReference>
<proteinExistence type="predicted"/>
<evidence type="ECO:0000259" key="5">
    <source>
        <dbReference type="PROSITE" id="PS50178"/>
    </source>
</evidence>
<evidence type="ECO:0000256" key="3">
    <source>
        <dbReference type="ARBA" id="ARBA00022833"/>
    </source>
</evidence>
<dbReference type="Gene3D" id="3.30.40.10">
    <property type="entry name" value="Zinc/RING finger domain, C3HC4 (zinc finger)"/>
    <property type="match status" value="1"/>
</dbReference>
<dbReference type="GO" id="GO:0008270">
    <property type="term" value="F:zinc ion binding"/>
    <property type="evidence" value="ECO:0007669"/>
    <property type="project" value="UniProtKB-KW"/>
</dbReference>
<dbReference type="InterPro" id="IPR011011">
    <property type="entry name" value="Znf_FYVE_PHD"/>
</dbReference>
<evidence type="ECO:0000256" key="1">
    <source>
        <dbReference type="ARBA" id="ARBA00022723"/>
    </source>
</evidence>
<evidence type="ECO:0000313" key="7">
    <source>
        <dbReference type="WBParaSite" id="nRc.2.0.1.t33598-RA"/>
    </source>
</evidence>
<dbReference type="GO" id="GO:0016197">
    <property type="term" value="P:endosomal transport"/>
    <property type="evidence" value="ECO:0007669"/>
    <property type="project" value="TreeGrafter"/>
</dbReference>
<dbReference type="PROSITE" id="PS50178">
    <property type="entry name" value="ZF_FYVE"/>
    <property type="match status" value="1"/>
</dbReference>
<dbReference type="InterPro" id="IPR017455">
    <property type="entry name" value="Znf_FYVE-rel"/>
</dbReference>
<accession>A0A915K5I3</accession>
<sequence>MDLIDIDKVLDEFEASEYAKTICPQKARHDAKKVHEEEWLRNKAEFHPEKTCVSIAEDPPNDDGVVNQENNLIFLHGTNDKVDGAIFEQDYHNGETKIIDHLPDIESQNNRTTNEMAIHDVDIPGALPTPAFTDRELTEEELNAYLADIDVNDAEISRIFENLATLTHVDQILDENLICDGDSSMSVNEINGYENQQIAKTSATQNDETACVGDITTVEDGDSRLKVACTYEHSCSWWNPYYEKNQGIRAAKVTTPRETTVAIQAEESQVASASQGIEINVTDSPDVTLYATVETQLACEIADVSYENDHFAIEQSGGSLVTIKHISDEISDPWKPTESELQLGEVEPIWIPDQDSNICMLCELKFTLIKRRHHCRACGRVLCLECCNIKRKLAYSENLRDVRICTSCNERLNRKYKKALTTTTSGTKDASVALLPPDSDENAPVDAGNVNQSLLPSVLDTPADSGAPLAPSSKREHKRVIFSDGIKPGFGQIQYFADEYESGSASQHNASESAESTVVCFALPTRSKFTDTRTHELCSFSSQLDRYSLYPIIKDGTIMGYVKDQYLAELFQIVSDTQRYEVPDQTEADSSTIVKFALKLNLSVAVKRVCVKVCRESQYLWCFASRGLKNVCADEILIILAEDIPDENEETKFTSNVLLHYCCPKIHSLLGC</sequence>
<dbReference type="InterPro" id="IPR000306">
    <property type="entry name" value="Znf_FYVE"/>
</dbReference>
<dbReference type="PANTHER" id="PTHR46319:SF3">
    <property type="entry name" value="ZINC FINGER FYVE DOMAIN-CONTAINING PROTEIN"/>
    <property type="match status" value="1"/>
</dbReference>
<dbReference type="FunFam" id="3.30.40.10:FF:000084">
    <property type="entry name" value="Zinc finger, FYVE domain-containing 9b"/>
    <property type="match status" value="1"/>
</dbReference>
<name>A0A915K5I3_ROMCU</name>
<reference evidence="7" key="1">
    <citation type="submission" date="2022-11" db="UniProtKB">
        <authorList>
            <consortium name="WormBaseParasite"/>
        </authorList>
    </citation>
    <scope>IDENTIFICATION</scope>
</reference>
<keyword evidence="2 4" id="KW-0863">Zinc-finger</keyword>
<keyword evidence="3" id="KW-0862">Zinc</keyword>
<dbReference type="Pfam" id="PF01363">
    <property type="entry name" value="FYVE"/>
    <property type="match status" value="1"/>
</dbReference>
<evidence type="ECO:0000256" key="4">
    <source>
        <dbReference type="PROSITE-ProRule" id="PRU00091"/>
    </source>
</evidence>
<dbReference type="GO" id="GO:0031901">
    <property type="term" value="C:early endosome membrane"/>
    <property type="evidence" value="ECO:0007669"/>
    <property type="project" value="TreeGrafter"/>
</dbReference>
<feature type="domain" description="FYVE-type" evidence="5">
    <location>
        <begin position="353"/>
        <end position="413"/>
    </location>
</feature>
<dbReference type="AlphaFoldDB" id="A0A915K5I3"/>
<organism evidence="6 7">
    <name type="scientific">Romanomermis culicivorax</name>
    <name type="common">Nematode worm</name>
    <dbReference type="NCBI Taxonomy" id="13658"/>
    <lineage>
        <taxon>Eukaryota</taxon>
        <taxon>Metazoa</taxon>
        <taxon>Ecdysozoa</taxon>
        <taxon>Nematoda</taxon>
        <taxon>Enoplea</taxon>
        <taxon>Dorylaimia</taxon>
        <taxon>Mermithida</taxon>
        <taxon>Mermithoidea</taxon>
        <taxon>Mermithidae</taxon>
        <taxon>Romanomermis</taxon>
    </lineage>
</organism>
<dbReference type="WBParaSite" id="nRc.2.0.1.t33598-RA">
    <property type="protein sequence ID" value="nRc.2.0.1.t33598-RA"/>
    <property type="gene ID" value="nRc.2.0.1.g33598"/>
</dbReference>
<dbReference type="Proteomes" id="UP000887565">
    <property type="component" value="Unplaced"/>
</dbReference>
<protein>
    <submittedName>
        <fullName evidence="7">FYVE-type domain-containing protein</fullName>
    </submittedName>
</protein>
<evidence type="ECO:0000313" key="6">
    <source>
        <dbReference type="Proteomes" id="UP000887565"/>
    </source>
</evidence>
<dbReference type="InterPro" id="IPR013083">
    <property type="entry name" value="Znf_RING/FYVE/PHD"/>
</dbReference>
<keyword evidence="1" id="KW-0479">Metal-binding</keyword>